<feature type="transmembrane region" description="Helical" evidence="7">
    <location>
        <begin position="77"/>
        <end position="98"/>
    </location>
</feature>
<feature type="transmembrane region" description="Helical" evidence="7">
    <location>
        <begin position="157"/>
        <end position="176"/>
    </location>
</feature>
<feature type="transmembrane region" description="Helical" evidence="7">
    <location>
        <begin position="262"/>
        <end position="281"/>
    </location>
</feature>
<evidence type="ECO:0000256" key="3">
    <source>
        <dbReference type="ARBA" id="ARBA00022692"/>
    </source>
</evidence>
<dbReference type="AlphaFoldDB" id="A0A5B8M5A6"/>
<dbReference type="Proteomes" id="UP000320216">
    <property type="component" value="Chromosome"/>
</dbReference>
<feature type="transmembrane region" description="Helical" evidence="7">
    <location>
        <begin position="127"/>
        <end position="150"/>
    </location>
</feature>
<dbReference type="InterPro" id="IPR050925">
    <property type="entry name" value="Rhomboid_protease_S54"/>
</dbReference>
<dbReference type="PANTHER" id="PTHR43731">
    <property type="entry name" value="RHOMBOID PROTEASE"/>
    <property type="match status" value="1"/>
</dbReference>
<evidence type="ECO:0000313" key="9">
    <source>
        <dbReference type="EMBL" id="QDZ15553.1"/>
    </source>
</evidence>
<keyword evidence="10" id="KW-1185">Reference proteome</keyword>
<reference evidence="9 10" key="1">
    <citation type="submission" date="2019-07" db="EMBL/GenBank/DDBJ databases">
        <title>Full genome sequence of Humibacter sp. WJ7-1.</title>
        <authorList>
            <person name="Im W.-T."/>
        </authorList>
    </citation>
    <scope>NUCLEOTIDE SEQUENCE [LARGE SCALE GENOMIC DNA]</scope>
    <source>
        <strain evidence="9 10">WJ7-1</strain>
    </source>
</reference>
<dbReference type="PANTHER" id="PTHR43731:SF14">
    <property type="entry name" value="PRESENILIN-ASSOCIATED RHOMBOID-LIKE PROTEIN, MITOCHONDRIAL"/>
    <property type="match status" value="1"/>
</dbReference>
<gene>
    <name evidence="9" type="ORF">FPZ11_12975</name>
</gene>
<feature type="domain" description="Peptidase S54 rhomboid" evidence="8">
    <location>
        <begin position="119"/>
        <end position="250"/>
    </location>
</feature>
<evidence type="ECO:0000256" key="4">
    <source>
        <dbReference type="ARBA" id="ARBA00022801"/>
    </source>
</evidence>
<feature type="transmembrane region" description="Helical" evidence="7">
    <location>
        <begin position="208"/>
        <end position="226"/>
    </location>
</feature>
<evidence type="ECO:0000313" key="10">
    <source>
        <dbReference type="Proteomes" id="UP000320216"/>
    </source>
</evidence>
<dbReference type="KEGG" id="huw:FPZ11_12975"/>
<dbReference type="Pfam" id="PF01694">
    <property type="entry name" value="Rhomboid"/>
    <property type="match status" value="1"/>
</dbReference>
<accession>A0A5B8M5A6</accession>
<keyword evidence="5 7" id="KW-1133">Transmembrane helix</keyword>
<keyword evidence="6 7" id="KW-0472">Membrane</keyword>
<feature type="transmembrane region" description="Helical" evidence="7">
    <location>
        <begin position="182"/>
        <end position="201"/>
    </location>
</feature>
<comment type="similarity">
    <text evidence="2">Belongs to the peptidase S54 family.</text>
</comment>
<keyword evidence="4" id="KW-0378">Hydrolase</keyword>
<keyword evidence="3 7" id="KW-0812">Transmembrane</keyword>
<evidence type="ECO:0000256" key="5">
    <source>
        <dbReference type="ARBA" id="ARBA00022989"/>
    </source>
</evidence>
<evidence type="ECO:0000256" key="1">
    <source>
        <dbReference type="ARBA" id="ARBA00004141"/>
    </source>
</evidence>
<evidence type="ECO:0000256" key="2">
    <source>
        <dbReference type="ARBA" id="ARBA00009045"/>
    </source>
</evidence>
<dbReference type="GO" id="GO:0016020">
    <property type="term" value="C:membrane"/>
    <property type="evidence" value="ECO:0007669"/>
    <property type="project" value="UniProtKB-SubCell"/>
</dbReference>
<dbReference type="SUPFAM" id="SSF144091">
    <property type="entry name" value="Rhomboid-like"/>
    <property type="match status" value="1"/>
</dbReference>
<sequence length="283" mass="30304">MSQPSTQGDPVALACYRHPDRFTYVRCQRCGRAICGECQTPGAVGFICPECMRQQRATAPRTKSAFLTRLTGPRQPVVTYVIIAICVLVFIAQSLPVIGSSVTGALQYAGIYSYPIAFQPWRLLTAVFAHASILHIALNMYTLWIFGIVLEPLLGRARYAVLFLLAGLAGSVGVLLMAQPNVAVVGASGAIFGMMSALLIIQRHLGGPITQLLVLVGINLVISFLPGMGIAWQAHVGGLVGGAIVGFIYTQTRQRSRRTLQIALLCALAVVLVLVGVWPIFAA</sequence>
<dbReference type="OrthoDB" id="9807874at2"/>
<evidence type="ECO:0000256" key="7">
    <source>
        <dbReference type="SAM" id="Phobius"/>
    </source>
</evidence>
<name>A0A5B8M5A6_9MICO</name>
<comment type="subcellular location">
    <subcellularLocation>
        <location evidence="1">Membrane</location>
        <topology evidence="1">Multi-pass membrane protein</topology>
    </subcellularLocation>
</comment>
<dbReference type="GO" id="GO:0006508">
    <property type="term" value="P:proteolysis"/>
    <property type="evidence" value="ECO:0007669"/>
    <property type="project" value="UniProtKB-KW"/>
</dbReference>
<protein>
    <submittedName>
        <fullName evidence="9">Rhomboid family intramembrane serine protease</fullName>
    </submittedName>
</protein>
<organism evidence="9 10">
    <name type="scientific">Humibacter ginsenosidimutans</name>
    <dbReference type="NCBI Taxonomy" id="2599293"/>
    <lineage>
        <taxon>Bacteria</taxon>
        <taxon>Bacillati</taxon>
        <taxon>Actinomycetota</taxon>
        <taxon>Actinomycetes</taxon>
        <taxon>Micrococcales</taxon>
        <taxon>Microbacteriaceae</taxon>
        <taxon>Humibacter</taxon>
    </lineage>
</organism>
<dbReference type="Gene3D" id="1.20.1540.10">
    <property type="entry name" value="Rhomboid-like"/>
    <property type="match status" value="1"/>
</dbReference>
<evidence type="ECO:0000259" key="8">
    <source>
        <dbReference type="Pfam" id="PF01694"/>
    </source>
</evidence>
<proteinExistence type="inferred from homology"/>
<keyword evidence="9" id="KW-0645">Protease</keyword>
<dbReference type="InterPro" id="IPR022764">
    <property type="entry name" value="Peptidase_S54_rhomboid_dom"/>
</dbReference>
<dbReference type="EMBL" id="CP042305">
    <property type="protein sequence ID" value="QDZ15553.1"/>
    <property type="molecule type" value="Genomic_DNA"/>
</dbReference>
<dbReference type="InterPro" id="IPR035952">
    <property type="entry name" value="Rhomboid-like_sf"/>
</dbReference>
<dbReference type="GO" id="GO:0004252">
    <property type="term" value="F:serine-type endopeptidase activity"/>
    <property type="evidence" value="ECO:0007669"/>
    <property type="project" value="InterPro"/>
</dbReference>
<evidence type="ECO:0000256" key="6">
    <source>
        <dbReference type="ARBA" id="ARBA00023136"/>
    </source>
</evidence>
<feature type="transmembrane region" description="Helical" evidence="7">
    <location>
        <begin position="232"/>
        <end position="250"/>
    </location>
</feature>